<name>A0A7X4GFB1_9SPHN</name>
<comment type="caution">
    <text evidence="2">The sequence shown here is derived from an EMBL/GenBank/DDBJ whole genome shotgun (WGS) entry which is preliminary data.</text>
</comment>
<evidence type="ECO:0000313" key="3">
    <source>
        <dbReference type="Proteomes" id="UP000465810"/>
    </source>
</evidence>
<protein>
    <submittedName>
        <fullName evidence="2">Antibiotic biosynthesis monooxygenase</fullName>
    </submittedName>
</protein>
<accession>A0A7X4GFB1</accession>
<dbReference type="InterPro" id="IPR011008">
    <property type="entry name" value="Dimeric_a/b-barrel"/>
</dbReference>
<dbReference type="RefSeq" id="WP_160985332.1">
    <property type="nucleotide sequence ID" value="NZ_WVTD01000004.1"/>
</dbReference>
<dbReference type="Proteomes" id="UP000465810">
    <property type="component" value="Unassembled WGS sequence"/>
</dbReference>
<feature type="domain" description="ABM" evidence="1">
    <location>
        <begin position="26"/>
        <end position="70"/>
    </location>
</feature>
<dbReference type="EMBL" id="WVTD01000004">
    <property type="protein sequence ID" value="MYL97603.1"/>
    <property type="molecule type" value="Genomic_DNA"/>
</dbReference>
<organism evidence="2 3">
    <name type="scientific">Novosphingobium silvae</name>
    <dbReference type="NCBI Taxonomy" id="2692619"/>
    <lineage>
        <taxon>Bacteria</taxon>
        <taxon>Pseudomonadati</taxon>
        <taxon>Pseudomonadota</taxon>
        <taxon>Alphaproteobacteria</taxon>
        <taxon>Sphingomonadales</taxon>
        <taxon>Sphingomonadaceae</taxon>
        <taxon>Novosphingobium</taxon>
    </lineage>
</organism>
<dbReference type="PANTHER" id="PTHR37811">
    <property type="entry name" value="BLL5343 PROTEIN"/>
    <property type="match status" value="1"/>
</dbReference>
<sequence>MFLVLFRNRKRADIDVDSYIEDAVTMEALAHTQPGFLSFRSYTADDGEVLSMSEWQDAKAARAWSRNAEHMLVQRRGREEYYECYTVYACDAPRVHRFSRDGAPE</sequence>
<proteinExistence type="predicted"/>
<dbReference type="InterPro" id="IPR007138">
    <property type="entry name" value="ABM_dom"/>
</dbReference>
<dbReference type="PANTHER" id="PTHR37811:SF2">
    <property type="entry name" value="ABM DOMAIN-CONTAINING PROTEIN"/>
    <property type="match status" value="1"/>
</dbReference>
<dbReference type="AlphaFoldDB" id="A0A7X4GFB1"/>
<evidence type="ECO:0000259" key="1">
    <source>
        <dbReference type="Pfam" id="PF03992"/>
    </source>
</evidence>
<keyword evidence="2" id="KW-0503">Monooxygenase</keyword>
<dbReference type="SUPFAM" id="SSF54909">
    <property type="entry name" value="Dimeric alpha+beta barrel"/>
    <property type="match status" value="1"/>
</dbReference>
<dbReference type="GO" id="GO:0004497">
    <property type="term" value="F:monooxygenase activity"/>
    <property type="evidence" value="ECO:0007669"/>
    <property type="project" value="UniProtKB-KW"/>
</dbReference>
<dbReference type="Pfam" id="PF03992">
    <property type="entry name" value="ABM"/>
    <property type="match status" value="1"/>
</dbReference>
<dbReference type="InterPro" id="IPR052936">
    <property type="entry name" value="Jasmonate_Hydroxylase-like"/>
</dbReference>
<keyword evidence="3" id="KW-1185">Reference proteome</keyword>
<evidence type="ECO:0000313" key="2">
    <source>
        <dbReference type="EMBL" id="MYL97603.1"/>
    </source>
</evidence>
<gene>
    <name evidence="2" type="ORF">GR702_07425</name>
</gene>
<dbReference type="Gene3D" id="3.30.70.100">
    <property type="match status" value="1"/>
</dbReference>
<keyword evidence="2" id="KW-0560">Oxidoreductase</keyword>
<reference evidence="2 3" key="1">
    <citation type="submission" date="2019-12" db="EMBL/GenBank/DDBJ databases">
        <authorList>
            <person name="Feng G."/>
            <person name="Zhu H."/>
        </authorList>
    </citation>
    <scope>NUCLEOTIDE SEQUENCE [LARGE SCALE GENOMIC DNA]</scope>
    <source>
        <strain evidence="2 3">FGD1</strain>
    </source>
</reference>